<keyword evidence="2" id="KW-1133">Transmembrane helix</keyword>
<feature type="region of interest" description="Disordered" evidence="1">
    <location>
        <begin position="309"/>
        <end position="329"/>
    </location>
</feature>
<gene>
    <name evidence="3" type="ORF">CG716_17420</name>
</gene>
<organism evidence="3 4">
    <name type="scientific">Mycolicibacterium sphagni</name>
    <dbReference type="NCBI Taxonomy" id="1786"/>
    <lineage>
        <taxon>Bacteria</taxon>
        <taxon>Bacillati</taxon>
        <taxon>Actinomycetota</taxon>
        <taxon>Actinomycetes</taxon>
        <taxon>Mycobacteriales</taxon>
        <taxon>Mycobacteriaceae</taxon>
        <taxon>Mycolicibacterium</taxon>
    </lineage>
</organism>
<proteinExistence type="predicted"/>
<comment type="caution">
    <text evidence="3">The sequence shown here is derived from an EMBL/GenBank/DDBJ whole genome shotgun (WGS) entry which is preliminary data.</text>
</comment>
<evidence type="ECO:0000313" key="4">
    <source>
        <dbReference type="Proteomes" id="UP000216063"/>
    </source>
</evidence>
<accession>A0A255DEF7</accession>
<feature type="transmembrane region" description="Helical" evidence="2">
    <location>
        <begin position="100"/>
        <end position="122"/>
    </location>
</feature>
<dbReference type="AlphaFoldDB" id="A0A255DEF7"/>
<sequence length="329" mass="34616">MIPVDRASAVVRPAAIDKTYLELAHDALALEQHHLFVAEGEVRSRPEQDRAAALAFRAVQLKRAVERAGTAADTAAERFEQAVAALGPYVRRKATSSRGYVARTAALLIGDIAGLSGAAIALGEYPTLAVTQAISAGTATVTAGLAATQLRHLQQSAERQRDDAREALQPYIHLFAGPGKGQRLHTAVFVIAALIALFVTIGVFALRTAIEGSLSGLTFGALATAIALASFINSWHHADPVADLVESAKHDADVADRRHRRLASGRVVGQAEQAGAHENSVTTEYTHRGLAAAAHIEADKFRALLASPDVVGHGPGRGPSPVIKRSRSA</sequence>
<keyword evidence="2" id="KW-0472">Membrane</keyword>
<evidence type="ECO:0000256" key="1">
    <source>
        <dbReference type="SAM" id="MobiDB-lite"/>
    </source>
</evidence>
<reference evidence="3 4" key="1">
    <citation type="submission" date="2017-07" db="EMBL/GenBank/DDBJ databases">
        <title>The new phylogeny of genus Mycobacterium.</title>
        <authorList>
            <person name="Tortoli E."/>
            <person name="Trovato A."/>
            <person name="Cirillo D.M."/>
        </authorList>
    </citation>
    <scope>NUCLEOTIDE SEQUENCE [LARGE SCALE GENOMIC DNA]</scope>
    <source>
        <strain evidence="3 4">ATCC 33027</strain>
    </source>
</reference>
<keyword evidence="2" id="KW-0812">Transmembrane</keyword>
<evidence type="ECO:0000256" key="2">
    <source>
        <dbReference type="SAM" id="Phobius"/>
    </source>
</evidence>
<keyword evidence="4" id="KW-1185">Reference proteome</keyword>
<protein>
    <submittedName>
        <fullName evidence="3">Uncharacterized protein</fullName>
    </submittedName>
</protein>
<evidence type="ECO:0000313" key="3">
    <source>
        <dbReference type="EMBL" id="OYN77674.1"/>
    </source>
</evidence>
<name>A0A255DEF7_9MYCO</name>
<feature type="transmembrane region" description="Helical" evidence="2">
    <location>
        <begin position="212"/>
        <end position="232"/>
    </location>
</feature>
<dbReference type="EMBL" id="NOZR01000015">
    <property type="protein sequence ID" value="OYN77674.1"/>
    <property type="molecule type" value="Genomic_DNA"/>
</dbReference>
<feature type="transmembrane region" description="Helical" evidence="2">
    <location>
        <begin position="187"/>
        <end position="206"/>
    </location>
</feature>
<dbReference type="Proteomes" id="UP000216063">
    <property type="component" value="Unassembled WGS sequence"/>
</dbReference>